<keyword evidence="15" id="KW-1185">Reference proteome</keyword>
<keyword evidence="7" id="KW-0378">Hydrolase</keyword>
<comment type="catalytic activity">
    <reaction evidence="10">
        <text>1D-myo-inositol 1,2,5,6-tetrakisphosphate + H2O = 1D-myo-inositol 1,2,6-trisphosphate + phosphate</text>
        <dbReference type="Rhea" id="RHEA:77119"/>
        <dbReference type="ChEBI" id="CHEBI:15377"/>
        <dbReference type="ChEBI" id="CHEBI:43474"/>
        <dbReference type="ChEBI" id="CHEBI:195535"/>
        <dbReference type="ChEBI" id="CHEBI:195537"/>
        <dbReference type="EC" id="3.1.3.62"/>
    </reaction>
    <physiologicalReaction direction="left-to-right" evidence="10">
        <dbReference type="Rhea" id="RHEA:77120"/>
    </physiologicalReaction>
</comment>
<dbReference type="EC" id="3.1.3.62" evidence="4"/>
<keyword evidence="8" id="KW-0472">Membrane</keyword>
<evidence type="ECO:0000256" key="7">
    <source>
        <dbReference type="ARBA" id="ARBA00022801"/>
    </source>
</evidence>
<reference evidence="14 15" key="1">
    <citation type="submission" date="2020-04" db="EMBL/GenBank/DDBJ databases">
        <authorList>
            <person name="Wallbank WR R."/>
            <person name="Pardo Diaz C."/>
            <person name="Kozak K."/>
            <person name="Martin S."/>
            <person name="Jiggins C."/>
            <person name="Moest M."/>
            <person name="Warren A I."/>
            <person name="Byers J.R.P. K."/>
            <person name="Montejo-Kovacevich G."/>
            <person name="Yen C E."/>
        </authorList>
    </citation>
    <scope>NUCLEOTIDE SEQUENCE [LARGE SCALE GENOMIC DNA]</scope>
</reference>
<dbReference type="GO" id="GO:0003993">
    <property type="term" value="F:acid phosphatase activity"/>
    <property type="evidence" value="ECO:0007669"/>
    <property type="project" value="TreeGrafter"/>
</dbReference>
<protein>
    <recommendedName>
        <fullName evidence="5">Multiple inositol polyphosphate phosphatase 1</fullName>
        <ecNumber evidence="4">3.1.3.62</ecNumber>
        <ecNumber evidence="3">3.1.3.80</ecNumber>
    </recommendedName>
    <alternativeName>
        <fullName evidence="9">2,3-bisphosphoglycerate 3-phosphatase</fullName>
    </alternativeName>
</protein>
<evidence type="ECO:0000256" key="9">
    <source>
        <dbReference type="ARBA" id="ARBA00031642"/>
    </source>
</evidence>
<evidence type="ECO:0000256" key="5">
    <source>
        <dbReference type="ARBA" id="ARBA00018097"/>
    </source>
</evidence>
<dbReference type="Gene3D" id="3.40.50.1240">
    <property type="entry name" value="Phosphoglycerate mutase-like"/>
    <property type="match status" value="1"/>
</dbReference>
<organism evidence="14 15">
    <name type="scientific">Arctia plantaginis</name>
    <name type="common">Wood tiger moth</name>
    <name type="synonym">Phalaena plantaginis</name>
    <dbReference type="NCBI Taxonomy" id="874455"/>
    <lineage>
        <taxon>Eukaryota</taxon>
        <taxon>Metazoa</taxon>
        <taxon>Ecdysozoa</taxon>
        <taxon>Arthropoda</taxon>
        <taxon>Hexapoda</taxon>
        <taxon>Insecta</taxon>
        <taxon>Pterygota</taxon>
        <taxon>Neoptera</taxon>
        <taxon>Endopterygota</taxon>
        <taxon>Lepidoptera</taxon>
        <taxon>Glossata</taxon>
        <taxon>Ditrysia</taxon>
        <taxon>Noctuoidea</taxon>
        <taxon>Erebidae</taxon>
        <taxon>Arctiinae</taxon>
        <taxon>Arctia</taxon>
    </lineage>
</organism>
<comment type="catalytic activity">
    <reaction evidence="11">
        <text>1D-myo-inositol 1,2,4,5,6-pentakisphosphate + H2O = 1D-myo-inositol 1,2,5,6-tetrakisphosphate + phosphate</text>
        <dbReference type="Rhea" id="RHEA:77115"/>
        <dbReference type="ChEBI" id="CHEBI:15377"/>
        <dbReference type="ChEBI" id="CHEBI:43474"/>
        <dbReference type="ChEBI" id="CHEBI:57798"/>
        <dbReference type="ChEBI" id="CHEBI:195535"/>
        <dbReference type="EC" id="3.1.3.62"/>
    </reaction>
    <physiologicalReaction direction="left-to-right" evidence="11">
        <dbReference type="Rhea" id="RHEA:77116"/>
    </physiologicalReaction>
</comment>
<evidence type="ECO:0000256" key="8">
    <source>
        <dbReference type="ARBA" id="ARBA00023136"/>
    </source>
</evidence>
<proteinExistence type="inferred from homology"/>
<dbReference type="GO" id="GO:0016020">
    <property type="term" value="C:membrane"/>
    <property type="evidence" value="ECO:0007669"/>
    <property type="project" value="UniProtKB-SubCell"/>
</dbReference>
<dbReference type="GO" id="GO:0034417">
    <property type="term" value="F:bisphosphoglycerate 3-phosphatase activity"/>
    <property type="evidence" value="ECO:0007669"/>
    <property type="project" value="UniProtKB-EC"/>
</dbReference>
<evidence type="ECO:0000256" key="1">
    <source>
        <dbReference type="ARBA" id="ARBA00004370"/>
    </source>
</evidence>
<evidence type="ECO:0000256" key="3">
    <source>
        <dbReference type="ARBA" id="ARBA00012976"/>
    </source>
</evidence>
<dbReference type="CDD" id="cd07061">
    <property type="entry name" value="HP_HAP_like"/>
    <property type="match status" value="1"/>
</dbReference>
<sequence>MIRGDIRDSVIKFPDCEPISIWVLMRHGKRNPSINFLREMKETLFIKDYIVSSYERGNSTLCAQDIDNFRDWIIEDEIFEKVNQLSDEGYEEMVRIGQRIKQTFTKLLDELSRGDYTLQSLKQTRIQASLEAYVKGLGNKHLYIEPSKDGFDILAPFKFCNKYINGVILNNATFMEVRKYQQTSEYLETKNRIQRRLGIDYSLTDENVMAIWNFCRSNSSGILNKFSPWCALLSAEDLEVIEYIEDLKHYYRNGYGIYEMSKAFGAIALSDILVKFQNAKSNGTKITSYVTDSTVMDMMVTALGLFKDAAPITGKERKRDRKWKTSTISTFSSNILAVLNRCGNTTDENFNVVFYYNEEPLKSICNEGVCSWKEFEDKFTPFLDTKIDFC</sequence>
<comment type="subcellular location">
    <subcellularLocation>
        <location evidence="1">Membrane</location>
    </subcellularLocation>
</comment>
<evidence type="ECO:0000313" key="15">
    <source>
        <dbReference type="Proteomes" id="UP000494106"/>
    </source>
</evidence>
<evidence type="ECO:0000256" key="13">
    <source>
        <dbReference type="ARBA" id="ARBA00043832"/>
    </source>
</evidence>
<dbReference type="Pfam" id="PF00328">
    <property type="entry name" value="His_Phos_2"/>
    <property type="match status" value="1"/>
</dbReference>
<dbReference type="Proteomes" id="UP000494106">
    <property type="component" value="Unassembled WGS sequence"/>
</dbReference>
<comment type="catalytic activity">
    <reaction evidence="12">
        <text>1D-myo-inositol hexakisphosphate + H2O = 1D-myo-inositol 1,2,4,5,6-pentakisphosphate + phosphate</text>
        <dbReference type="Rhea" id="RHEA:16989"/>
        <dbReference type="ChEBI" id="CHEBI:15377"/>
        <dbReference type="ChEBI" id="CHEBI:43474"/>
        <dbReference type="ChEBI" id="CHEBI:57798"/>
        <dbReference type="ChEBI" id="CHEBI:58130"/>
        <dbReference type="EC" id="3.1.3.62"/>
    </reaction>
    <physiologicalReaction direction="left-to-right" evidence="12">
        <dbReference type="Rhea" id="RHEA:16990"/>
    </physiologicalReaction>
</comment>
<keyword evidence="6" id="KW-0732">Signal</keyword>
<comment type="similarity">
    <text evidence="2">Belongs to the histidine acid phosphatase family. MINPP1 subfamily.</text>
</comment>
<dbReference type="SUPFAM" id="SSF53254">
    <property type="entry name" value="Phosphoglycerate mutase-like"/>
    <property type="match status" value="1"/>
</dbReference>
<dbReference type="EMBL" id="CADEBC010000519">
    <property type="protein sequence ID" value="CAB3242967.1"/>
    <property type="molecule type" value="Genomic_DNA"/>
</dbReference>
<evidence type="ECO:0000256" key="6">
    <source>
        <dbReference type="ARBA" id="ARBA00022729"/>
    </source>
</evidence>
<evidence type="ECO:0000256" key="2">
    <source>
        <dbReference type="ARBA" id="ARBA00008422"/>
    </source>
</evidence>
<dbReference type="InterPro" id="IPR029033">
    <property type="entry name" value="His_PPase_superfam"/>
</dbReference>
<comment type="caution">
    <text evidence="14">The sequence shown here is derived from an EMBL/GenBank/DDBJ whole genome shotgun (WGS) entry which is preliminary data.</text>
</comment>
<comment type="catalytic activity">
    <reaction evidence="13">
        <text>(2R)-2,3-bisphosphoglycerate + H2O = (2R)-2-phosphoglycerate + phosphate</text>
        <dbReference type="Rhea" id="RHEA:27381"/>
        <dbReference type="ChEBI" id="CHEBI:15377"/>
        <dbReference type="ChEBI" id="CHEBI:43474"/>
        <dbReference type="ChEBI" id="CHEBI:58248"/>
        <dbReference type="ChEBI" id="CHEBI:58289"/>
        <dbReference type="EC" id="3.1.3.80"/>
    </reaction>
    <physiologicalReaction direction="left-to-right" evidence="13">
        <dbReference type="Rhea" id="RHEA:27382"/>
    </physiologicalReaction>
</comment>
<evidence type="ECO:0000256" key="12">
    <source>
        <dbReference type="ARBA" id="ARBA00043691"/>
    </source>
</evidence>
<dbReference type="PANTHER" id="PTHR20963">
    <property type="entry name" value="MULTIPLE INOSITOL POLYPHOSPHATE PHOSPHATASE-RELATED"/>
    <property type="match status" value="1"/>
</dbReference>
<evidence type="ECO:0000256" key="10">
    <source>
        <dbReference type="ARBA" id="ARBA00043668"/>
    </source>
</evidence>
<evidence type="ECO:0000256" key="11">
    <source>
        <dbReference type="ARBA" id="ARBA00043671"/>
    </source>
</evidence>
<dbReference type="AlphaFoldDB" id="A0A8S1A8R9"/>
<gene>
    <name evidence="14" type="ORF">APLA_LOCUS9277</name>
</gene>
<accession>A0A8S1A8R9</accession>
<dbReference type="PANTHER" id="PTHR20963:SF8">
    <property type="entry name" value="MULTIPLE INOSITOL POLYPHOSPHATE PHOSPHATASE 1"/>
    <property type="match status" value="1"/>
</dbReference>
<dbReference type="OrthoDB" id="6509975at2759"/>
<evidence type="ECO:0000256" key="4">
    <source>
        <dbReference type="ARBA" id="ARBA00013040"/>
    </source>
</evidence>
<dbReference type="EC" id="3.1.3.80" evidence="3"/>
<dbReference type="GO" id="GO:0052745">
    <property type="term" value="F:inositol phosphate phosphatase activity"/>
    <property type="evidence" value="ECO:0007669"/>
    <property type="project" value="TreeGrafter"/>
</dbReference>
<evidence type="ECO:0000313" key="14">
    <source>
        <dbReference type="EMBL" id="CAB3242967.1"/>
    </source>
</evidence>
<name>A0A8S1A8R9_ARCPL</name>
<dbReference type="InterPro" id="IPR000560">
    <property type="entry name" value="His_Pase_clade-2"/>
</dbReference>